<gene>
    <name evidence="2" type="ORF">ADEAN_001023100</name>
</gene>
<keyword evidence="3" id="KW-1185">Reference proteome</keyword>
<dbReference type="Proteomes" id="UP000515908">
    <property type="component" value="Chromosome 27"/>
</dbReference>
<evidence type="ECO:0000313" key="2">
    <source>
        <dbReference type="EMBL" id="CAD2222684.1"/>
    </source>
</evidence>
<evidence type="ECO:0000256" key="1">
    <source>
        <dbReference type="SAM" id="MobiDB-lite"/>
    </source>
</evidence>
<organism evidence="2 3">
    <name type="scientific">Angomonas deanei</name>
    <dbReference type="NCBI Taxonomy" id="59799"/>
    <lineage>
        <taxon>Eukaryota</taxon>
        <taxon>Discoba</taxon>
        <taxon>Euglenozoa</taxon>
        <taxon>Kinetoplastea</taxon>
        <taxon>Metakinetoplastina</taxon>
        <taxon>Trypanosomatida</taxon>
        <taxon>Trypanosomatidae</taxon>
        <taxon>Strigomonadinae</taxon>
        <taxon>Angomonas</taxon>
    </lineage>
</organism>
<reference evidence="2 3" key="1">
    <citation type="submission" date="2020-08" db="EMBL/GenBank/DDBJ databases">
        <authorList>
            <person name="Newling K."/>
            <person name="Davey J."/>
            <person name="Forrester S."/>
        </authorList>
    </citation>
    <scope>NUCLEOTIDE SEQUENCE [LARGE SCALE GENOMIC DNA]</scope>
    <source>
        <strain evidence="3">Crithidia deanei Carvalho (ATCC PRA-265)</strain>
    </source>
</reference>
<dbReference type="AlphaFoldDB" id="A0A7G2CUQ5"/>
<sequence>MTSYNSLTKIVEYYGRSKTVAPVALSAASPMTRFAVESGEHGCVLPNIRVRCRLDNAELYSKEETMRGYTANFEDNIFLKHSAASQSSLYADDFDTNKEDDLMDIGEGEGTLPSSVDAEKKRDTVSSYTSNKEPVTVTIGDDSCGADQQLHEDFEINDDFVGFCKKKATPETKDLETNTLTETTAPVEKEADATTVEEEDDPFASTINDEESPGLYRRITLYGNNTNRLPEILPYSEWWFRRGPVALPVVVIAVGLTGTVHLYEMDLLRYLRSSVQLNCSTISTLLMNDGEGDVSYAEAAGRAGPAAGLRPRRLRSV</sequence>
<protein>
    <submittedName>
        <fullName evidence="2">Uncharacterized protein</fullName>
    </submittedName>
</protein>
<dbReference type="EMBL" id="LR877171">
    <property type="protein sequence ID" value="CAD2222684.1"/>
    <property type="molecule type" value="Genomic_DNA"/>
</dbReference>
<feature type="region of interest" description="Disordered" evidence="1">
    <location>
        <begin position="108"/>
        <end position="129"/>
    </location>
</feature>
<feature type="region of interest" description="Disordered" evidence="1">
    <location>
        <begin position="189"/>
        <end position="209"/>
    </location>
</feature>
<proteinExistence type="predicted"/>
<dbReference type="VEuPathDB" id="TriTrypDB:ADEAN_001023100"/>
<feature type="compositionally biased region" description="Acidic residues" evidence="1">
    <location>
        <begin position="195"/>
        <end position="209"/>
    </location>
</feature>
<name>A0A7G2CUQ5_9TRYP</name>
<accession>A0A7G2CUQ5</accession>
<evidence type="ECO:0000313" key="3">
    <source>
        <dbReference type="Proteomes" id="UP000515908"/>
    </source>
</evidence>